<dbReference type="EMBL" id="JAWZYT010001979">
    <property type="protein sequence ID" value="KAK4307682.1"/>
    <property type="molecule type" value="Genomic_DNA"/>
</dbReference>
<dbReference type="FunFam" id="2.60.40.10:FF:000333">
    <property type="entry name" value="Down syndrome cell adhesion molecule"/>
    <property type="match status" value="1"/>
</dbReference>
<sequence length="187" mass="20245">MLLLFPHATTRGQNAPCDGETDGTRERYPGGDEGTEDWGPWHLYLHSYGQTRTIPLRCRHCTGPGVKLKVPRPPPPPHTVPPKLSIFTLRRDLTLGERLSVQCTVNGGDLPLLVAWTKDGVSAEGVPGTKVQRLDQYSSILTVAHLTQQHSGNYTCTATNDAASISHTAPLFVNGNGGTARCHDVVC</sequence>
<dbReference type="AlphaFoldDB" id="A0AAE1U2X7"/>
<dbReference type="Proteomes" id="UP001292094">
    <property type="component" value="Unassembled WGS sequence"/>
</dbReference>
<comment type="caution">
    <text evidence="4">The sequence shown here is derived from an EMBL/GenBank/DDBJ whole genome shotgun (WGS) entry which is preliminary data.</text>
</comment>
<dbReference type="SUPFAM" id="SSF48726">
    <property type="entry name" value="Immunoglobulin"/>
    <property type="match status" value="1"/>
</dbReference>
<dbReference type="InterPro" id="IPR007110">
    <property type="entry name" value="Ig-like_dom"/>
</dbReference>
<dbReference type="InterPro" id="IPR013783">
    <property type="entry name" value="Ig-like_fold"/>
</dbReference>
<dbReference type="PANTHER" id="PTHR10075">
    <property type="entry name" value="BASIGIN RELATED"/>
    <property type="match status" value="1"/>
</dbReference>
<feature type="region of interest" description="Disordered" evidence="2">
    <location>
        <begin position="8"/>
        <end position="34"/>
    </location>
</feature>
<dbReference type="PROSITE" id="PS50835">
    <property type="entry name" value="IG_LIKE"/>
    <property type="match status" value="1"/>
</dbReference>
<protein>
    <recommendedName>
        <fullName evidence="3">Ig-like domain-containing protein</fullName>
    </recommendedName>
</protein>
<evidence type="ECO:0000313" key="5">
    <source>
        <dbReference type="Proteomes" id="UP001292094"/>
    </source>
</evidence>
<name>A0AAE1U2X7_9EUCA</name>
<dbReference type="InterPro" id="IPR003599">
    <property type="entry name" value="Ig_sub"/>
</dbReference>
<reference evidence="4" key="1">
    <citation type="submission" date="2023-11" db="EMBL/GenBank/DDBJ databases">
        <title>Genome assemblies of two species of porcelain crab, Petrolisthes cinctipes and Petrolisthes manimaculis (Anomura: Porcellanidae).</title>
        <authorList>
            <person name="Angst P."/>
        </authorList>
    </citation>
    <scope>NUCLEOTIDE SEQUENCE</scope>
    <source>
        <strain evidence="4">PB745_02</strain>
        <tissue evidence="4">Gill</tissue>
    </source>
</reference>
<evidence type="ECO:0000259" key="3">
    <source>
        <dbReference type="PROSITE" id="PS50835"/>
    </source>
</evidence>
<proteinExistence type="predicted"/>
<dbReference type="Pfam" id="PF13927">
    <property type="entry name" value="Ig_3"/>
    <property type="match status" value="1"/>
</dbReference>
<gene>
    <name evidence="4" type="ORF">Pmani_020574</name>
</gene>
<evidence type="ECO:0000313" key="4">
    <source>
        <dbReference type="EMBL" id="KAK4307682.1"/>
    </source>
</evidence>
<feature type="domain" description="Ig-like" evidence="3">
    <location>
        <begin position="82"/>
        <end position="166"/>
    </location>
</feature>
<dbReference type="InterPro" id="IPR036179">
    <property type="entry name" value="Ig-like_dom_sf"/>
</dbReference>
<dbReference type="Gene3D" id="2.60.40.10">
    <property type="entry name" value="Immunoglobulins"/>
    <property type="match status" value="1"/>
</dbReference>
<keyword evidence="5" id="KW-1185">Reference proteome</keyword>
<evidence type="ECO:0000256" key="1">
    <source>
        <dbReference type="ARBA" id="ARBA00023319"/>
    </source>
</evidence>
<evidence type="ECO:0000256" key="2">
    <source>
        <dbReference type="SAM" id="MobiDB-lite"/>
    </source>
</evidence>
<organism evidence="4 5">
    <name type="scientific">Petrolisthes manimaculis</name>
    <dbReference type="NCBI Taxonomy" id="1843537"/>
    <lineage>
        <taxon>Eukaryota</taxon>
        <taxon>Metazoa</taxon>
        <taxon>Ecdysozoa</taxon>
        <taxon>Arthropoda</taxon>
        <taxon>Crustacea</taxon>
        <taxon>Multicrustacea</taxon>
        <taxon>Malacostraca</taxon>
        <taxon>Eumalacostraca</taxon>
        <taxon>Eucarida</taxon>
        <taxon>Decapoda</taxon>
        <taxon>Pleocyemata</taxon>
        <taxon>Anomura</taxon>
        <taxon>Galatheoidea</taxon>
        <taxon>Porcellanidae</taxon>
        <taxon>Petrolisthes</taxon>
    </lineage>
</organism>
<dbReference type="SMART" id="SM00409">
    <property type="entry name" value="IG"/>
    <property type="match status" value="1"/>
</dbReference>
<keyword evidence="1" id="KW-0393">Immunoglobulin domain</keyword>
<accession>A0AAE1U2X7</accession>
<dbReference type="PANTHER" id="PTHR10075:SF14">
    <property type="entry name" value="CELL ADHESION MOLECULE DSCAM2-RELATED"/>
    <property type="match status" value="1"/>
</dbReference>